<evidence type="ECO:0000313" key="2">
    <source>
        <dbReference type="Proteomes" id="UP000271098"/>
    </source>
</evidence>
<sequence>MNSRDDRGMKSLLSTERSFPITRNEKRSLKGVQVNLPTCELPDVEEWSEDNTNGDGVNSTDRRHSAEAALLSVHENNAGLFTHFINKIWLFIHNLRMFKPEFTDI</sequence>
<evidence type="ECO:0000313" key="1">
    <source>
        <dbReference type="EMBL" id="VDK78182.1"/>
    </source>
</evidence>
<protein>
    <submittedName>
        <fullName evidence="1 3">Uncharacterized protein</fullName>
    </submittedName>
</protein>
<keyword evidence="2" id="KW-1185">Reference proteome</keyword>
<gene>
    <name evidence="1" type="ORF">GPUH_LOCUS9833</name>
</gene>
<dbReference type="Proteomes" id="UP000271098">
    <property type="component" value="Unassembled WGS sequence"/>
</dbReference>
<reference evidence="1 2" key="2">
    <citation type="submission" date="2018-11" db="EMBL/GenBank/DDBJ databases">
        <authorList>
            <consortium name="Pathogen Informatics"/>
        </authorList>
    </citation>
    <scope>NUCLEOTIDE SEQUENCE [LARGE SCALE GENOMIC DNA]</scope>
</reference>
<name>A0A183DM92_9BILA</name>
<proteinExistence type="predicted"/>
<organism evidence="3">
    <name type="scientific">Gongylonema pulchrum</name>
    <dbReference type="NCBI Taxonomy" id="637853"/>
    <lineage>
        <taxon>Eukaryota</taxon>
        <taxon>Metazoa</taxon>
        <taxon>Ecdysozoa</taxon>
        <taxon>Nematoda</taxon>
        <taxon>Chromadorea</taxon>
        <taxon>Rhabditida</taxon>
        <taxon>Spirurina</taxon>
        <taxon>Spiruromorpha</taxon>
        <taxon>Spiruroidea</taxon>
        <taxon>Gongylonematidae</taxon>
        <taxon>Gongylonema</taxon>
    </lineage>
</organism>
<dbReference type="EMBL" id="UYRT01034184">
    <property type="protein sequence ID" value="VDK78182.1"/>
    <property type="molecule type" value="Genomic_DNA"/>
</dbReference>
<reference evidence="3" key="1">
    <citation type="submission" date="2016-06" db="UniProtKB">
        <authorList>
            <consortium name="WormBaseParasite"/>
        </authorList>
    </citation>
    <scope>IDENTIFICATION</scope>
</reference>
<dbReference type="AlphaFoldDB" id="A0A183DM92"/>
<accession>A0A183DM92</accession>
<evidence type="ECO:0000313" key="3">
    <source>
        <dbReference type="WBParaSite" id="GPUH_0000984401-mRNA-1"/>
    </source>
</evidence>
<dbReference type="WBParaSite" id="GPUH_0000984401-mRNA-1">
    <property type="protein sequence ID" value="GPUH_0000984401-mRNA-1"/>
    <property type="gene ID" value="GPUH_0000984401"/>
</dbReference>